<dbReference type="SUPFAM" id="SSF81624">
    <property type="entry name" value="N-terminal domain of MutM-like DNA repair proteins"/>
    <property type="match status" value="1"/>
</dbReference>
<dbReference type="PANTHER" id="PTHR22993:SF9">
    <property type="entry name" value="FORMAMIDOPYRIMIDINE-DNA GLYCOSYLASE"/>
    <property type="match status" value="1"/>
</dbReference>
<comment type="subunit">
    <text evidence="3 15">Monomer.</text>
</comment>
<dbReference type="GO" id="GO:0006284">
    <property type="term" value="P:base-excision repair"/>
    <property type="evidence" value="ECO:0007669"/>
    <property type="project" value="InterPro"/>
</dbReference>
<keyword evidence="12 15" id="KW-0511">Multifunctional enzyme</keyword>
<evidence type="ECO:0000256" key="7">
    <source>
        <dbReference type="ARBA" id="ARBA00022801"/>
    </source>
</evidence>
<feature type="binding site" evidence="15">
    <location>
        <position position="92"/>
    </location>
    <ligand>
        <name>DNA</name>
        <dbReference type="ChEBI" id="CHEBI:16991"/>
    </ligand>
</feature>
<dbReference type="PROSITE" id="PS51066">
    <property type="entry name" value="ZF_FPG_2"/>
    <property type="match status" value="1"/>
</dbReference>
<evidence type="ECO:0000256" key="15">
    <source>
        <dbReference type="HAMAP-Rule" id="MF_00103"/>
    </source>
</evidence>
<evidence type="ECO:0000259" key="16">
    <source>
        <dbReference type="PROSITE" id="PS51066"/>
    </source>
</evidence>
<dbReference type="PROSITE" id="PS01242">
    <property type="entry name" value="ZF_FPG_1"/>
    <property type="match status" value="1"/>
</dbReference>
<dbReference type="Gene3D" id="1.10.8.50">
    <property type="match status" value="1"/>
</dbReference>
<dbReference type="NCBIfam" id="NF002211">
    <property type="entry name" value="PRK01103.1"/>
    <property type="match status" value="1"/>
</dbReference>
<keyword evidence="10 15" id="KW-0234">DNA repair</keyword>
<dbReference type="GO" id="GO:0003690">
    <property type="term" value="F:double-stranded DNA binding"/>
    <property type="evidence" value="ECO:0007669"/>
    <property type="project" value="UniProtKB-ARBA"/>
</dbReference>
<comment type="caution">
    <text evidence="15">Lacks conserved residue(s) required for the propagation of feature annotation.</text>
</comment>
<feature type="active site" description="Proton donor" evidence="15">
    <location>
        <position position="3"/>
    </location>
</feature>
<dbReference type="GO" id="GO:0140078">
    <property type="term" value="F:class I DNA-(apurinic or apyrimidinic site) endonuclease activity"/>
    <property type="evidence" value="ECO:0007669"/>
    <property type="project" value="UniProtKB-EC"/>
</dbReference>
<feature type="domain" description="Formamidopyrimidine-DNA glycosylase catalytic" evidence="17">
    <location>
        <begin position="2"/>
        <end position="114"/>
    </location>
</feature>
<dbReference type="HAMAP" id="MF_00103">
    <property type="entry name" value="Fapy_DNA_glycosyl"/>
    <property type="match status" value="1"/>
</dbReference>
<keyword evidence="5 15" id="KW-0227">DNA damage</keyword>
<dbReference type="Pfam" id="PF06831">
    <property type="entry name" value="H2TH"/>
    <property type="match status" value="1"/>
</dbReference>
<evidence type="ECO:0000313" key="19">
    <source>
        <dbReference type="Proteomes" id="UP000292886"/>
    </source>
</evidence>
<feature type="active site" description="Proton donor; for beta-elimination activity" evidence="15">
    <location>
        <position position="58"/>
    </location>
</feature>
<keyword evidence="19" id="KW-1185">Reference proteome</keyword>
<evidence type="ECO:0000256" key="6">
    <source>
        <dbReference type="ARBA" id="ARBA00022771"/>
    </source>
</evidence>
<dbReference type="GO" id="GO:0003684">
    <property type="term" value="F:damaged DNA binding"/>
    <property type="evidence" value="ECO:0007669"/>
    <property type="project" value="InterPro"/>
</dbReference>
<keyword evidence="9 15" id="KW-0238">DNA-binding</keyword>
<reference evidence="19" key="1">
    <citation type="submission" date="2019-03" db="EMBL/GenBank/DDBJ databases">
        <title>Weissella sp. 26KH-42 Genome sequencing.</title>
        <authorList>
            <person name="Heo J."/>
            <person name="Kim S.-J."/>
            <person name="Kim J.-S."/>
            <person name="Hong S.-B."/>
            <person name="Kwon S.-W."/>
        </authorList>
    </citation>
    <scope>NUCLEOTIDE SEQUENCE [LARGE SCALE GENOMIC DNA]</scope>
    <source>
        <strain evidence="19">26KH-42</strain>
    </source>
</reference>
<sequence>MPELPEVETVRRGLLRLVKGKTIQSVDIIWPKTIEGDNEAAKLILRGRTIEDIERRGKFLLFRLSDNLTLVSHLRMEGKYYTVPVDEPLEKHVCVVFHLDEQIDLWYMDTRKFGRMQLVKTGTETELVPGIRKMGPEPTDADLTVAYLQQIMAKSRKIIKPFLLDQSNLAGLGNIYVDEVLWQTKIHPEQPVDTVTLAEITALRRNIIDELARATEHHGTTVHSYTNAFGEAGSFQNELQAYGRAGEPCMRCGTPLVKIKVAQRGTTYCPKCQVIHE</sequence>
<keyword evidence="8 15" id="KW-0862">Zinc</keyword>
<evidence type="ECO:0000256" key="8">
    <source>
        <dbReference type="ARBA" id="ARBA00022833"/>
    </source>
</evidence>
<evidence type="ECO:0000259" key="17">
    <source>
        <dbReference type="PROSITE" id="PS51068"/>
    </source>
</evidence>
<dbReference type="EMBL" id="CP037940">
    <property type="protein sequence ID" value="QBO35292.1"/>
    <property type="molecule type" value="Genomic_DNA"/>
</dbReference>
<gene>
    <name evidence="15 18" type="primary">mutM</name>
    <name evidence="15" type="synonym">fpg</name>
    <name evidence="18" type="ORF">EQG49_01845</name>
</gene>
<feature type="binding site" evidence="15">
    <location>
        <position position="111"/>
    </location>
    <ligand>
        <name>DNA</name>
        <dbReference type="ChEBI" id="CHEBI:16991"/>
    </ligand>
</feature>
<dbReference type="RefSeq" id="WP_133362372.1">
    <property type="nucleotide sequence ID" value="NZ_CP037940.1"/>
</dbReference>
<keyword evidence="6 15" id="KW-0863">Zinc-finger</keyword>
<evidence type="ECO:0000256" key="5">
    <source>
        <dbReference type="ARBA" id="ARBA00022763"/>
    </source>
</evidence>
<dbReference type="Proteomes" id="UP000292886">
    <property type="component" value="Chromosome"/>
</dbReference>
<organism evidence="18 19">
    <name type="scientific">Periweissella cryptocerci</name>
    <dbReference type="NCBI Taxonomy" id="2506420"/>
    <lineage>
        <taxon>Bacteria</taxon>
        <taxon>Bacillati</taxon>
        <taxon>Bacillota</taxon>
        <taxon>Bacilli</taxon>
        <taxon>Lactobacillales</taxon>
        <taxon>Lactobacillaceae</taxon>
        <taxon>Periweissella</taxon>
    </lineage>
</organism>
<name>A0A4P6YRR3_9LACO</name>
<evidence type="ECO:0000256" key="9">
    <source>
        <dbReference type="ARBA" id="ARBA00023125"/>
    </source>
</evidence>
<feature type="domain" description="FPG-type" evidence="16">
    <location>
        <begin position="240"/>
        <end position="274"/>
    </location>
</feature>
<dbReference type="InterPro" id="IPR000214">
    <property type="entry name" value="Znf_DNA_glyclase/AP_lyase"/>
</dbReference>
<dbReference type="NCBIfam" id="TIGR00577">
    <property type="entry name" value="fpg"/>
    <property type="match status" value="1"/>
</dbReference>
<comment type="catalytic activity">
    <reaction evidence="1 15">
        <text>Hydrolysis of DNA containing ring-opened 7-methylguanine residues, releasing 2,6-diamino-4-hydroxy-5-(N-methyl)formamidopyrimidine.</text>
        <dbReference type="EC" id="3.2.2.23"/>
    </reaction>
</comment>
<dbReference type="InterPro" id="IPR015887">
    <property type="entry name" value="DNA_glyclase_Znf_dom_DNA_BS"/>
</dbReference>
<evidence type="ECO:0000256" key="10">
    <source>
        <dbReference type="ARBA" id="ARBA00023204"/>
    </source>
</evidence>
<feature type="active site" description="Proton donor; for delta-elimination activity" evidence="15">
    <location>
        <position position="264"/>
    </location>
</feature>
<dbReference type="InterPro" id="IPR010663">
    <property type="entry name" value="Znf_FPG/IleRS"/>
</dbReference>
<dbReference type="Pfam" id="PF01149">
    <property type="entry name" value="Fapy_DNA_glyco"/>
    <property type="match status" value="1"/>
</dbReference>
<dbReference type="EC" id="4.2.99.18" evidence="15"/>
<dbReference type="InterPro" id="IPR035937">
    <property type="entry name" value="FPG_N"/>
</dbReference>
<evidence type="ECO:0000256" key="14">
    <source>
        <dbReference type="ARBA" id="ARBA00044632"/>
    </source>
</evidence>
<keyword evidence="13 15" id="KW-0326">Glycosidase</keyword>
<evidence type="ECO:0000256" key="2">
    <source>
        <dbReference type="ARBA" id="ARBA00009409"/>
    </source>
</evidence>
<dbReference type="SMART" id="SM01232">
    <property type="entry name" value="H2TH"/>
    <property type="match status" value="1"/>
</dbReference>
<comment type="similarity">
    <text evidence="2 15">Belongs to the FPG family.</text>
</comment>
<dbReference type="PANTHER" id="PTHR22993">
    <property type="entry name" value="FORMAMIDOPYRIMIDINE-DNA GLYCOSYLASE"/>
    <property type="match status" value="1"/>
</dbReference>
<comment type="catalytic activity">
    <reaction evidence="14 15">
        <text>2'-deoxyribonucleotide-(2'-deoxyribose 5'-phosphate)-2'-deoxyribonucleotide-DNA = a 3'-end 2'-deoxyribonucleotide-(2,3-dehydro-2,3-deoxyribose 5'-phosphate)-DNA + a 5'-end 5'-phospho-2'-deoxyribonucleoside-DNA + H(+)</text>
        <dbReference type="Rhea" id="RHEA:66592"/>
        <dbReference type="Rhea" id="RHEA-COMP:13180"/>
        <dbReference type="Rhea" id="RHEA-COMP:16897"/>
        <dbReference type="Rhea" id="RHEA-COMP:17067"/>
        <dbReference type="ChEBI" id="CHEBI:15378"/>
        <dbReference type="ChEBI" id="CHEBI:136412"/>
        <dbReference type="ChEBI" id="CHEBI:157695"/>
        <dbReference type="ChEBI" id="CHEBI:167181"/>
        <dbReference type="EC" id="4.2.99.18"/>
    </reaction>
</comment>
<accession>A0A4P6YRR3</accession>
<comment type="function">
    <text evidence="15">Involved in base excision repair of DNA damaged by oxidation or by mutagenic agents. Acts as DNA glycosylase that recognizes and removes damaged bases. Has a preference for oxidized purines, such as 7,8-dihydro-8-oxoguanine (8-oxoG). Has AP (apurinic/apyrimidinic) lyase activity and introduces nicks in the DNA strand. Cleaves the DNA backbone by beta-delta elimination to generate a single-strand break at the site of the removed base with both 3'- and 5'-phosphates.</text>
</comment>
<protein>
    <recommendedName>
        <fullName evidence="15">Formamidopyrimidine-DNA glycosylase</fullName>
        <shortName evidence="15">Fapy-DNA glycosylase</shortName>
        <ecNumber evidence="15">3.2.2.23</ecNumber>
    </recommendedName>
    <alternativeName>
        <fullName evidence="15">DNA-(apurinic or apyrimidinic site) lyase MutM</fullName>
        <shortName evidence="15">AP lyase MutM</shortName>
        <ecNumber evidence="15">4.2.99.18</ecNumber>
    </alternativeName>
</protein>
<evidence type="ECO:0000256" key="12">
    <source>
        <dbReference type="ARBA" id="ARBA00023268"/>
    </source>
</evidence>
<dbReference type="InterPro" id="IPR010979">
    <property type="entry name" value="Ribosomal_uS13-like_H2TH"/>
</dbReference>
<dbReference type="InterPro" id="IPR012319">
    <property type="entry name" value="FPG_cat"/>
</dbReference>
<evidence type="ECO:0000256" key="4">
    <source>
        <dbReference type="ARBA" id="ARBA00022723"/>
    </source>
</evidence>
<dbReference type="Gene3D" id="3.20.190.10">
    <property type="entry name" value="MutM-like, N-terminal"/>
    <property type="match status" value="1"/>
</dbReference>
<evidence type="ECO:0000313" key="18">
    <source>
        <dbReference type="EMBL" id="QBO35292.1"/>
    </source>
</evidence>
<evidence type="ECO:0000256" key="13">
    <source>
        <dbReference type="ARBA" id="ARBA00023295"/>
    </source>
</evidence>
<dbReference type="KEGG" id="wei:EQG49_01845"/>
<dbReference type="FunFam" id="1.10.8.50:FF:000003">
    <property type="entry name" value="Formamidopyrimidine-DNA glycosylase"/>
    <property type="match status" value="1"/>
</dbReference>
<dbReference type="Pfam" id="PF06827">
    <property type="entry name" value="zf-FPG_IleRS"/>
    <property type="match status" value="1"/>
</dbReference>
<dbReference type="EC" id="3.2.2.23" evidence="15"/>
<dbReference type="SUPFAM" id="SSF57716">
    <property type="entry name" value="Glucocorticoid receptor-like (DNA-binding domain)"/>
    <property type="match status" value="1"/>
</dbReference>
<evidence type="ECO:0000256" key="11">
    <source>
        <dbReference type="ARBA" id="ARBA00023239"/>
    </source>
</evidence>
<evidence type="ECO:0000256" key="1">
    <source>
        <dbReference type="ARBA" id="ARBA00001668"/>
    </source>
</evidence>
<comment type="cofactor">
    <cofactor evidence="15">
        <name>Zn(2+)</name>
        <dbReference type="ChEBI" id="CHEBI:29105"/>
    </cofactor>
    <text evidence="15">Binds 1 zinc ion per subunit.</text>
</comment>
<dbReference type="CDD" id="cd08966">
    <property type="entry name" value="EcFpg-like_N"/>
    <property type="match status" value="1"/>
</dbReference>
<dbReference type="InterPro" id="IPR020629">
    <property type="entry name" value="FPG_Glyclase"/>
</dbReference>
<dbReference type="PROSITE" id="PS51068">
    <property type="entry name" value="FPG_CAT"/>
    <property type="match status" value="1"/>
</dbReference>
<dbReference type="AlphaFoldDB" id="A0A4P6YRR3"/>
<dbReference type="SMART" id="SM00898">
    <property type="entry name" value="Fapy_DNA_glyco"/>
    <property type="match status" value="1"/>
</dbReference>
<dbReference type="InterPro" id="IPR015886">
    <property type="entry name" value="H2TH_FPG"/>
</dbReference>
<dbReference type="GO" id="GO:0008270">
    <property type="term" value="F:zinc ion binding"/>
    <property type="evidence" value="ECO:0007669"/>
    <property type="project" value="UniProtKB-UniRule"/>
</dbReference>
<keyword evidence="11 15" id="KW-0456">Lyase</keyword>
<evidence type="ECO:0000256" key="3">
    <source>
        <dbReference type="ARBA" id="ARBA00011245"/>
    </source>
</evidence>
<dbReference type="SUPFAM" id="SSF46946">
    <property type="entry name" value="S13-like H2TH domain"/>
    <property type="match status" value="1"/>
</dbReference>
<keyword evidence="4 15" id="KW-0479">Metal-binding</keyword>
<feature type="active site" description="Schiff-base intermediate with DNA" evidence="15">
    <location>
        <position position="2"/>
    </location>
</feature>
<dbReference type="GO" id="GO:0034039">
    <property type="term" value="F:8-oxo-7,8-dihydroguanine DNA N-glycosylase activity"/>
    <property type="evidence" value="ECO:0007669"/>
    <property type="project" value="TreeGrafter"/>
</dbReference>
<proteinExistence type="inferred from homology"/>
<dbReference type="OrthoDB" id="9800855at2"/>
<keyword evidence="7 15" id="KW-0378">Hydrolase</keyword>